<comment type="caution">
    <text evidence="3">The sequence shown here is derived from an EMBL/GenBank/DDBJ whole genome shotgun (WGS) entry which is preliminary data.</text>
</comment>
<dbReference type="PANTHER" id="PTHR46192">
    <property type="entry name" value="BROAD-RANGE ACID PHOSPHATASE DET1"/>
    <property type="match status" value="1"/>
</dbReference>
<feature type="binding site" evidence="2">
    <location>
        <begin position="23"/>
        <end position="30"/>
    </location>
    <ligand>
        <name>substrate</name>
    </ligand>
</feature>
<dbReference type="GO" id="GO:0003824">
    <property type="term" value="F:catalytic activity"/>
    <property type="evidence" value="ECO:0007669"/>
    <property type="project" value="InterPro"/>
</dbReference>
<evidence type="ECO:0000256" key="2">
    <source>
        <dbReference type="PIRSR" id="PIRSR613078-2"/>
    </source>
</evidence>
<dbReference type="CDD" id="cd07067">
    <property type="entry name" value="HP_PGM_like"/>
    <property type="match status" value="1"/>
</dbReference>
<dbReference type="InterPro" id="IPR013078">
    <property type="entry name" value="His_Pase_superF_clade-1"/>
</dbReference>
<reference evidence="3 4" key="1">
    <citation type="journal article" date="2013" name="PLoS ONE">
        <title>Predicting the Proteins of Angomonas deanei, Strigomonas culicis and Their Respective Endosymbionts Reveals New Aspects of the Trypanosomatidae Family.</title>
        <authorList>
            <person name="Motta M.C."/>
            <person name="Martins A.C."/>
            <person name="de Souza S.S."/>
            <person name="Catta-Preta C.M."/>
            <person name="Silva R."/>
            <person name="Klein C.C."/>
            <person name="de Almeida L.G."/>
            <person name="de Lima Cunha O."/>
            <person name="Ciapina L.P."/>
            <person name="Brocchi M."/>
            <person name="Colabardini A.C."/>
            <person name="de Araujo Lima B."/>
            <person name="Machado C.R."/>
            <person name="de Almeida Soares C.M."/>
            <person name="Probst C.M."/>
            <person name="de Menezes C.B."/>
            <person name="Thompson C.E."/>
            <person name="Bartholomeu D.C."/>
            <person name="Gradia D.F."/>
            <person name="Pavoni D.P."/>
            <person name="Grisard E.C."/>
            <person name="Fantinatti-Garboggini F."/>
            <person name="Marchini F.K."/>
            <person name="Rodrigues-Luiz G.F."/>
            <person name="Wagner G."/>
            <person name="Goldman G.H."/>
            <person name="Fietto J.L."/>
            <person name="Elias M.C."/>
            <person name="Goldman M.H."/>
            <person name="Sagot M.F."/>
            <person name="Pereira M."/>
            <person name="Stoco P.H."/>
            <person name="de Mendonca-Neto R.P."/>
            <person name="Teixeira S.M."/>
            <person name="Maciel T.E."/>
            <person name="de Oliveira Mendes T.A."/>
            <person name="Urmenyi T.P."/>
            <person name="de Souza W."/>
            <person name="Schenkman S."/>
            <person name="de Vasconcelos A.T."/>
        </authorList>
    </citation>
    <scope>NUCLEOTIDE SEQUENCE [LARGE SCALE GENOMIC DNA]</scope>
</reference>
<dbReference type="InterPro" id="IPR052765">
    <property type="entry name" value="PGM-Related"/>
</dbReference>
<dbReference type="EMBL" id="ATMH01010916">
    <property type="protein sequence ID" value="EPY16730.1"/>
    <property type="molecule type" value="Genomic_DNA"/>
</dbReference>
<dbReference type="PROSITE" id="PS00175">
    <property type="entry name" value="PG_MUTASE"/>
    <property type="match status" value="1"/>
</dbReference>
<dbReference type="PIRSF" id="PIRSF000709">
    <property type="entry name" value="6PFK_2-Ptase"/>
    <property type="match status" value="1"/>
</dbReference>
<accession>S9V1Q3</accession>
<organism evidence="3 4">
    <name type="scientific">Strigomonas culicis</name>
    <dbReference type="NCBI Taxonomy" id="28005"/>
    <lineage>
        <taxon>Eukaryota</taxon>
        <taxon>Discoba</taxon>
        <taxon>Euglenozoa</taxon>
        <taxon>Kinetoplastea</taxon>
        <taxon>Metakinetoplastina</taxon>
        <taxon>Trypanosomatida</taxon>
        <taxon>Trypanosomatidae</taxon>
        <taxon>Strigomonadinae</taxon>
        <taxon>Strigomonas</taxon>
    </lineage>
</organism>
<sequence>MLISRHHKPVHLHWLPRRLMLVRHGESEANVDRTIYSTMADWRIPLTARGRAQALDCGRRLRRIIGDEQLYIYYSPYTRTRQTLEEIHKSLSAEQIQGEREDERLREQEMGNYQPLQAMDETWDARNSFGRLYYRFPYGESGADVGDRVSSFLTRCCGSAWGSRSPT</sequence>
<dbReference type="SMART" id="SM00855">
    <property type="entry name" value="PGAM"/>
    <property type="match status" value="1"/>
</dbReference>
<evidence type="ECO:0000313" key="4">
    <source>
        <dbReference type="Proteomes" id="UP000015354"/>
    </source>
</evidence>
<dbReference type="InterPro" id="IPR001345">
    <property type="entry name" value="PG/BPGM_mutase_AS"/>
</dbReference>
<name>S9V1Q3_9TRYP</name>
<feature type="active site" description="Tele-phosphohistidine intermediate" evidence="1">
    <location>
        <position position="24"/>
    </location>
</feature>
<protein>
    <recommendedName>
        <fullName evidence="5">Phosphoglycerate mutase</fullName>
    </recommendedName>
</protein>
<feature type="active site" description="Proton donor/acceptor" evidence="1">
    <location>
        <position position="107"/>
    </location>
</feature>
<dbReference type="InterPro" id="IPR029033">
    <property type="entry name" value="His_PPase_superfam"/>
</dbReference>
<evidence type="ECO:0000313" key="3">
    <source>
        <dbReference type="EMBL" id="EPY16730.1"/>
    </source>
</evidence>
<proteinExistence type="predicted"/>
<gene>
    <name evidence="3" type="ORF">STCU_11028</name>
</gene>
<dbReference type="OrthoDB" id="10261749at2759"/>
<evidence type="ECO:0000256" key="1">
    <source>
        <dbReference type="PIRSR" id="PIRSR613078-1"/>
    </source>
</evidence>
<dbReference type="AlphaFoldDB" id="S9V1Q3"/>
<keyword evidence="4" id="KW-1185">Reference proteome</keyword>
<dbReference type="SUPFAM" id="SSF53254">
    <property type="entry name" value="Phosphoglycerate mutase-like"/>
    <property type="match status" value="1"/>
</dbReference>
<dbReference type="Pfam" id="PF00300">
    <property type="entry name" value="His_Phos_1"/>
    <property type="match status" value="1"/>
</dbReference>
<feature type="binding site" evidence="2">
    <location>
        <position position="79"/>
    </location>
    <ligand>
        <name>substrate</name>
    </ligand>
</feature>
<dbReference type="Proteomes" id="UP000015354">
    <property type="component" value="Unassembled WGS sequence"/>
</dbReference>
<evidence type="ECO:0008006" key="5">
    <source>
        <dbReference type="Google" id="ProtNLM"/>
    </source>
</evidence>
<dbReference type="Gene3D" id="3.40.50.1240">
    <property type="entry name" value="Phosphoglycerate mutase-like"/>
    <property type="match status" value="1"/>
</dbReference>